<dbReference type="Gene3D" id="3.30.160.60">
    <property type="entry name" value="Classic Zinc Finger"/>
    <property type="match status" value="1"/>
</dbReference>
<keyword evidence="12" id="KW-1185">Reference proteome</keyword>
<reference evidence="11" key="2">
    <citation type="submission" date="2025-09" db="UniProtKB">
        <authorList>
            <consortium name="Ensembl"/>
        </authorList>
    </citation>
    <scope>IDENTIFICATION</scope>
</reference>
<dbReference type="GO" id="GO:0006357">
    <property type="term" value="P:regulation of transcription by RNA polymerase II"/>
    <property type="evidence" value="ECO:0007669"/>
    <property type="project" value="TreeGrafter"/>
</dbReference>
<dbReference type="GO" id="GO:0000978">
    <property type="term" value="F:RNA polymerase II cis-regulatory region sequence-specific DNA binding"/>
    <property type="evidence" value="ECO:0007669"/>
    <property type="project" value="TreeGrafter"/>
</dbReference>
<dbReference type="SUPFAM" id="SSF57667">
    <property type="entry name" value="beta-beta-alpha zinc fingers"/>
    <property type="match status" value="2"/>
</dbReference>
<evidence type="ECO:0000256" key="8">
    <source>
        <dbReference type="PROSITE-ProRule" id="PRU00042"/>
    </source>
</evidence>
<reference evidence="11" key="1">
    <citation type="submission" date="2025-08" db="UniProtKB">
        <authorList>
            <consortium name="Ensembl"/>
        </authorList>
    </citation>
    <scope>IDENTIFICATION</scope>
</reference>
<dbReference type="SMART" id="SM00355">
    <property type="entry name" value="ZnF_C2H2"/>
    <property type="match status" value="6"/>
</dbReference>
<comment type="subcellular location">
    <subcellularLocation>
        <location evidence="1">Nucleus</location>
    </subcellularLocation>
</comment>
<feature type="domain" description="C2H2-type" evidence="10">
    <location>
        <begin position="649"/>
        <end position="677"/>
    </location>
</feature>
<sequence length="1041" mass="114331">MKILIKNTTKPDIKDTKTQQDCFPCPHCERRFTCKQGLEQGHHPCNYCTKVFNSVINRQRHERRFHGAQPEVTQDENPPAETNASSQQEELETGQVGQYVLDISSNISENLSFYIDGKLVSASTVHETAEASALVSIDALILKPIQVDDKEPELVTARFKRRTSTPQQNEETPSTNDFVECNLNVELIENHNYACVEQANSEAAEPVKAMKEQAKETDKPLVIGGNSCNQKPLDLSNTVKSSEDVALANAVLDLSVQKKCSEDCEPATTANDSIENIEELNANMAPLVTDFAIVSSSDLAPPIDQVTEGIVYGLIPTNSLSTCPTSLAPVTLQPASPCTIAFASPAPHAVLPTNPSLITVLAPPALPAPSKQPIQVLAPSLSPEPLVICTDNGLNADLTSAITAANSANLVALTQPMDSTLNIPGHVFIADPITLNPPLVESAPVAVNDLNSFNLASNTVLIECTISLEGAGNVPGAIALQENQMEQPTQVLVNHIEQQQIVSVPATHNLDSSIVVSSDDESVMRSTPTTAESPAATEDGSVVEPAVTKDDQESDKTSSDVETSSDNTEKAEQEEKEEDSNDSEQQTFTKNFICNVCDTVFHSMKALGQHVPDHAEKWPYKCEFCMLLFEKTADLLEHRSSLHGVAKTYICSACTKEFVYLCNLKHHQEECHPGQQCTHTEEEKGKLRPPNYNNISKAISQEETKSVKKEESEVATDVLFTTLKIMASDCGKVKGSDVRMGINQHYPSFKPPPFPYHNRSPAASLASATNFTTHNIPQTFSTAIRCTKCGKSFDNMPELHKHILACANASDKRRYTPKRNPIPLRHFAKGQNRVLSTTNTTNGLNTEKLNQEAKMKLLTKRQKKLAQKQGKSMPLSSASAMEMFVCPHCKREFTMRRSRTKHMAVCPKKPAEVKKSRDGIANENNSYRLKGNDKNKLESSAHHKTRLQTGSVKRPAVETIFASKRSKLIIKEGTEATQEIELPIVRTFNPAMRQYSRMHHNIKEIPIKITIVKPQQTEQKSEPPYVKGQEAPASSDKTAAV</sequence>
<feature type="region of interest" description="Disordered" evidence="9">
    <location>
        <begin position="515"/>
        <end position="585"/>
    </location>
</feature>
<dbReference type="PROSITE" id="PS00028">
    <property type="entry name" value="ZINC_FINGER_C2H2_1"/>
    <property type="match status" value="4"/>
</dbReference>
<dbReference type="GO" id="GO:0003700">
    <property type="term" value="F:DNA-binding transcription factor activity"/>
    <property type="evidence" value="ECO:0007669"/>
    <property type="project" value="TreeGrafter"/>
</dbReference>
<evidence type="ECO:0000256" key="5">
    <source>
        <dbReference type="ARBA" id="ARBA00022833"/>
    </source>
</evidence>
<feature type="region of interest" description="Disordered" evidence="9">
    <location>
        <begin position="921"/>
        <end position="951"/>
    </location>
</feature>
<feature type="domain" description="C2H2-type" evidence="10">
    <location>
        <begin position="43"/>
        <end position="71"/>
    </location>
</feature>
<dbReference type="InterPro" id="IPR036236">
    <property type="entry name" value="Znf_C2H2_sf"/>
</dbReference>
<keyword evidence="3" id="KW-0677">Repeat</keyword>
<evidence type="ECO:0000256" key="6">
    <source>
        <dbReference type="ARBA" id="ARBA00023125"/>
    </source>
</evidence>
<feature type="domain" description="C2H2-type" evidence="10">
    <location>
        <begin position="620"/>
        <end position="648"/>
    </location>
</feature>
<dbReference type="Proteomes" id="UP000694523">
    <property type="component" value="Unplaced"/>
</dbReference>
<dbReference type="GO" id="GO:0005634">
    <property type="term" value="C:nucleus"/>
    <property type="evidence" value="ECO:0007669"/>
    <property type="project" value="UniProtKB-SubCell"/>
</dbReference>
<evidence type="ECO:0000259" key="10">
    <source>
        <dbReference type="PROSITE" id="PS50157"/>
    </source>
</evidence>
<evidence type="ECO:0000256" key="4">
    <source>
        <dbReference type="ARBA" id="ARBA00022771"/>
    </source>
</evidence>
<dbReference type="Ensembl" id="ENSNMLT00000006350.1">
    <property type="protein sequence ID" value="ENSNMLP00000005519.1"/>
    <property type="gene ID" value="ENSNMLG00000004056.1"/>
</dbReference>
<dbReference type="PROSITE" id="PS50157">
    <property type="entry name" value="ZINC_FINGER_C2H2_2"/>
    <property type="match status" value="5"/>
</dbReference>
<evidence type="ECO:0000313" key="11">
    <source>
        <dbReference type="Ensembl" id="ENSNMLP00000005519.1"/>
    </source>
</evidence>
<evidence type="ECO:0000256" key="2">
    <source>
        <dbReference type="ARBA" id="ARBA00022723"/>
    </source>
</evidence>
<accession>A0A8C6SE76</accession>
<name>A0A8C6SE76_9GOBI</name>
<keyword evidence="6" id="KW-0238">DNA-binding</keyword>
<proteinExistence type="predicted"/>
<dbReference type="AlphaFoldDB" id="A0A8C6SE76"/>
<feature type="region of interest" description="Disordered" evidence="9">
    <location>
        <begin position="1013"/>
        <end position="1041"/>
    </location>
</feature>
<evidence type="ECO:0000256" key="7">
    <source>
        <dbReference type="ARBA" id="ARBA00023242"/>
    </source>
</evidence>
<keyword evidence="7" id="KW-0539">Nucleus</keyword>
<feature type="domain" description="C2H2-type" evidence="10">
    <location>
        <begin position="592"/>
        <end position="619"/>
    </location>
</feature>
<evidence type="ECO:0000256" key="1">
    <source>
        <dbReference type="ARBA" id="ARBA00004123"/>
    </source>
</evidence>
<dbReference type="FunFam" id="3.30.160.60:FF:003271">
    <property type="entry name" value="PR domain-containing 2, with ZNF domain a"/>
    <property type="match status" value="1"/>
</dbReference>
<dbReference type="GO" id="GO:0008270">
    <property type="term" value="F:zinc ion binding"/>
    <property type="evidence" value="ECO:0007669"/>
    <property type="project" value="UniProtKB-KW"/>
</dbReference>
<dbReference type="PANTHER" id="PTHR24404:SF114">
    <property type="entry name" value="KLUMPFUSS, ISOFORM B-RELATED"/>
    <property type="match status" value="1"/>
</dbReference>
<keyword evidence="4 8" id="KW-0863">Zinc-finger</keyword>
<keyword evidence="5" id="KW-0862">Zinc</keyword>
<feature type="compositionally biased region" description="Basic and acidic residues" evidence="9">
    <location>
        <begin position="930"/>
        <end position="941"/>
    </location>
</feature>
<keyword evidence="2" id="KW-0479">Metal-binding</keyword>
<organism evidence="11 12">
    <name type="scientific">Neogobius melanostomus</name>
    <name type="common">round goby</name>
    <dbReference type="NCBI Taxonomy" id="47308"/>
    <lineage>
        <taxon>Eukaryota</taxon>
        <taxon>Metazoa</taxon>
        <taxon>Chordata</taxon>
        <taxon>Craniata</taxon>
        <taxon>Vertebrata</taxon>
        <taxon>Euteleostomi</taxon>
        <taxon>Actinopterygii</taxon>
        <taxon>Neopterygii</taxon>
        <taxon>Teleostei</taxon>
        <taxon>Neoteleostei</taxon>
        <taxon>Acanthomorphata</taxon>
        <taxon>Gobiaria</taxon>
        <taxon>Gobiiformes</taxon>
        <taxon>Gobioidei</taxon>
        <taxon>Gobiidae</taxon>
        <taxon>Benthophilinae</taxon>
        <taxon>Neogobiini</taxon>
        <taxon>Neogobius</taxon>
    </lineage>
</organism>
<evidence type="ECO:0000256" key="3">
    <source>
        <dbReference type="ARBA" id="ARBA00022737"/>
    </source>
</evidence>
<feature type="compositionally biased region" description="Polar residues" evidence="9">
    <location>
        <begin position="71"/>
        <end position="88"/>
    </location>
</feature>
<feature type="compositionally biased region" description="Low complexity" evidence="9">
    <location>
        <begin position="526"/>
        <end position="538"/>
    </location>
</feature>
<protein>
    <recommendedName>
        <fullName evidence="10">C2H2-type domain-containing protein</fullName>
    </recommendedName>
</protein>
<dbReference type="InterPro" id="IPR050589">
    <property type="entry name" value="Ikaros_C2H2-ZF"/>
</dbReference>
<dbReference type="InterPro" id="IPR013087">
    <property type="entry name" value="Znf_C2H2_type"/>
</dbReference>
<feature type="compositionally biased region" description="Basic and acidic residues" evidence="9">
    <location>
        <begin position="547"/>
        <end position="559"/>
    </location>
</feature>
<evidence type="ECO:0000256" key="9">
    <source>
        <dbReference type="SAM" id="MobiDB-lite"/>
    </source>
</evidence>
<dbReference type="PANTHER" id="PTHR24404">
    <property type="entry name" value="ZINC FINGER PROTEIN"/>
    <property type="match status" value="1"/>
</dbReference>
<evidence type="ECO:0000313" key="12">
    <source>
        <dbReference type="Proteomes" id="UP000694523"/>
    </source>
</evidence>
<feature type="region of interest" description="Disordered" evidence="9">
    <location>
        <begin position="67"/>
        <end position="93"/>
    </location>
</feature>
<feature type="domain" description="C2H2-type" evidence="10">
    <location>
        <begin position="784"/>
        <end position="813"/>
    </location>
</feature>